<dbReference type="EMBL" id="OX459125">
    <property type="protein sequence ID" value="CAI9116095.1"/>
    <property type="molecule type" value="Genomic_DNA"/>
</dbReference>
<evidence type="ECO:0000313" key="3">
    <source>
        <dbReference type="EMBL" id="CAI9116095.1"/>
    </source>
</evidence>
<evidence type="ECO:0000313" key="4">
    <source>
        <dbReference type="Proteomes" id="UP001161247"/>
    </source>
</evidence>
<name>A0AAV1E8X1_OLDCO</name>
<reference evidence="3" key="1">
    <citation type="submission" date="2023-03" db="EMBL/GenBank/DDBJ databases">
        <authorList>
            <person name="Julca I."/>
        </authorList>
    </citation>
    <scope>NUCLEOTIDE SEQUENCE</scope>
</reference>
<protein>
    <submittedName>
        <fullName evidence="3">OLC1v1017161C1</fullName>
    </submittedName>
</protein>
<feature type="domain" description="PB1" evidence="2">
    <location>
        <begin position="58"/>
        <end position="147"/>
    </location>
</feature>
<gene>
    <name evidence="3" type="ORF">OLC1_LOCUS22476</name>
</gene>
<dbReference type="InterPro" id="IPR000270">
    <property type="entry name" value="PB1_dom"/>
</dbReference>
<evidence type="ECO:0000256" key="1">
    <source>
        <dbReference type="SAM" id="MobiDB-lite"/>
    </source>
</evidence>
<dbReference type="PANTHER" id="PTHR31066">
    <property type="entry name" value="OS05G0427100 PROTEIN-RELATED"/>
    <property type="match status" value="1"/>
</dbReference>
<dbReference type="AlphaFoldDB" id="A0AAV1E8X1"/>
<sequence>MENYPYNNPSYPDSVNSSPRSRDIDPENASWDEPLSSSSNNYKVKFMCSYGGKIRPRPHDNQLTYMGGDTKIVSVDRNIKFSTFISKLSSLSDSAEVCFKYQLPGEDLDALISVTNDEDLEHMMLEYDRLHRSISKPARLRLFIFPANGNPPSVSSFGSDDSKPETQWFLDALNAAQVNQNPKDNSTPQSTAAVGAAVEPTRVPDYLFGLEKGGHRAPPSKLRDPSPEVTPPAVVVGEPVVTPADIQRQMHELQRLQISSQEHEMYGRKVDEYYQPKPPPQPAQPLQQVTPDATAAYWPERQGQQHFPPGIGVGATEGPPMYLIQTPAGVYQAPVNVMRPPMTGQVNQPYYGVPRMVPEQGYREQPPAVYNPMGPPVSSSIIQHQQQPQPKPGGGAAYNNAEGIGLVRPSVGLGPPPPPLEPGYAQVSFDNAGRQVYYAAPGGVNVMQQPPPPPPPYQAMPPVTAQVIDGRQAGTLNPDGKILVKNSH</sequence>
<dbReference type="InterPro" id="IPR053198">
    <property type="entry name" value="Gynoecium_Dev_Regulator"/>
</dbReference>
<dbReference type="FunFam" id="3.10.20.90:FF:000058">
    <property type="entry name" value="Octicosapeptide/phox/Bem1p domain kinase superfamily protein"/>
    <property type="match status" value="1"/>
</dbReference>
<keyword evidence="4" id="KW-1185">Reference proteome</keyword>
<dbReference type="PANTHER" id="PTHR31066:SF85">
    <property type="entry name" value="OS02G0809100 PROTEIN"/>
    <property type="match status" value="1"/>
</dbReference>
<feature type="region of interest" description="Disordered" evidence="1">
    <location>
        <begin position="212"/>
        <end position="233"/>
    </location>
</feature>
<organism evidence="3 4">
    <name type="scientific">Oldenlandia corymbosa var. corymbosa</name>
    <dbReference type="NCBI Taxonomy" id="529605"/>
    <lineage>
        <taxon>Eukaryota</taxon>
        <taxon>Viridiplantae</taxon>
        <taxon>Streptophyta</taxon>
        <taxon>Embryophyta</taxon>
        <taxon>Tracheophyta</taxon>
        <taxon>Spermatophyta</taxon>
        <taxon>Magnoliopsida</taxon>
        <taxon>eudicotyledons</taxon>
        <taxon>Gunneridae</taxon>
        <taxon>Pentapetalae</taxon>
        <taxon>asterids</taxon>
        <taxon>lamiids</taxon>
        <taxon>Gentianales</taxon>
        <taxon>Rubiaceae</taxon>
        <taxon>Rubioideae</taxon>
        <taxon>Spermacoceae</taxon>
        <taxon>Hedyotis-Oldenlandia complex</taxon>
        <taxon>Oldenlandia</taxon>
    </lineage>
</organism>
<dbReference type="Pfam" id="PF00564">
    <property type="entry name" value="PB1"/>
    <property type="match status" value="1"/>
</dbReference>
<dbReference type="SUPFAM" id="SSF54277">
    <property type="entry name" value="CAD &amp; PB1 domains"/>
    <property type="match status" value="1"/>
</dbReference>
<proteinExistence type="predicted"/>
<dbReference type="Gene3D" id="3.10.20.90">
    <property type="entry name" value="Phosphatidylinositol 3-kinase Catalytic Subunit, Chain A, domain 1"/>
    <property type="match status" value="1"/>
</dbReference>
<feature type="region of interest" description="Disordered" evidence="1">
    <location>
        <begin position="1"/>
        <end position="35"/>
    </location>
</feature>
<evidence type="ECO:0000259" key="2">
    <source>
        <dbReference type="SMART" id="SM00666"/>
    </source>
</evidence>
<feature type="compositionally biased region" description="Polar residues" evidence="1">
    <location>
        <begin position="1"/>
        <end position="19"/>
    </location>
</feature>
<accession>A0AAV1E8X1</accession>
<dbReference type="SMART" id="SM00666">
    <property type="entry name" value="PB1"/>
    <property type="match status" value="1"/>
</dbReference>
<dbReference type="Proteomes" id="UP001161247">
    <property type="component" value="Chromosome 8"/>
</dbReference>
<dbReference type="CDD" id="cd06410">
    <property type="entry name" value="PB1_UP2"/>
    <property type="match status" value="1"/>
</dbReference>